<proteinExistence type="predicted"/>
<feature type="compositionally biased region" description="Basic residues" evidence="3">
    <location>
        <begin position="210"/>
        <end position="224"/>
    </location>
</feature>
<comment type="caution">
    <text evidence="5">The sequence shown here is derived from an EMBL/GenBank/DDBJ whole genome shotgun (WGS) entry which is preliminary data.</text>
</comment>
<protein>
    <recommendedName>
        <fullName evidence="4">RRM domain-containing protein</fullName>
    </recommendedName>
</protein>
<feature type="region of interest" description="Disordered" evidence="3">
    <location>
        <begin position="85"/>
        <end position="171"/>
    </location>
</feature>
<dbReference type="InterPro" id="IPR035979">
    <property type="entry name" value="RBD_domain_sf"/>
</dbReference>
<sequence length="511" mass="57714">MYRTDKQFMKNPATSSQRIYVGGLQSTVVADDLEQKFRQHGKILGLVLQRGFAFVQYETDEEAQTAIRVEQGSILHGKKIVVKHALPDRSRNAPSSTNTNLNTSSNSNMNTATSTNASISNANVKSVEQSGQQKSVEKEHTPKQVEPEPPKVKTTEAESINSPHNEEEEEELEMIAEKFQAVDEPNQQFPKKPQSIVSSENVDDDDSRSQIKKRGTRVSARNKRRAEDRFPSIPHIIERERYRGPYYSPHQDRYQDYAKPPPLMDRPERNDCEIIVVSKILTEYAEYIESRLKALGLIVDLLFPNEDVPIGRVLANISSRGCLYAILVMPQNKENQSLTLNVLHGIPQEHRNMPIDDAFLFMSRNFEAYMRGENVPPTDGSSQMTLNDKHPNSVQLLLNMLAENRLLTSVQYDKVLKYLEERRELQLKFEVNEGIEVSTEKSVGKQAELQNRIMNILNKSSDNKSQMDCETVPPPPPPTGSGPTPLLKDPTVQKALDSLLLGDMFKNISSG</sequence>
<dbReference type="PROSITE" id="PS50102">
    <property type="entry name" value="RRM"/>
    <property type="match status" value="1"/>
</dbReference>
<dbReference type="PANTHER" id="PTHR23295">
    <property type="entry name" value="NUCLEAR RECEPTOR COACTIVATOR 5-RELATED"/>
    <property type="match status" value="1"/>
</dbReference>
<evidence type="ECO:0000256" key="1">
    <source>
        <dbReference type="ARBA" id="ARBA00022884"/>
    </source>
</evidence>
<dbReference type="SUPFAM" id="SSF52954">
    <property type="entry name" value="Class II aaRS ABD-related"/>
    <property type="match status" value="1"/>
</dbReference>
<feature type="compositionally biased region" description="Low complexity" evidence="3">
    <location>
        <begin position="92"/>
        <end position="123"/>
    </location>
</feature>
<dbReference type="InterPro" id="IPR052600">
    <property type="entry name" value="Nuc_rcpt_coact/corep"/>
</dbReference>
<dbReference type="SUPFAM" id="SSF54928">
    <property type="entry name" value="RNA-binding domain, RBD"/>
    <property type="match status" value="1"/>
</dbReference>
<evidence type="ECO:0000256" key="2">
    <source>
        <dbReference type="PROSITE-ProRule" id="PRU00176"/>
    </source>
</evidence>
<keyword evidence="1 2" id="KW-0694">RNA-binding</keyword>
<reference evidence="5 6" key="1">
    <citation type="submission" date="2023-03" db="EMBL/GenBank/DDBJ databases">
        <title>Genome insight into feeding habits of ladybird beetles.</title>
        <authorList>
            <person name="Li H.-S."/>
            <person name="Huang Y.-H."/>
            <person name="Pang H."/>
        </authorList>
    </citation>
    <scope>NUCLEOTIDE SEQUENCE [LARGE SCALE GENOMIC DNA]</scope>
    <source>
        <strain evidence="5">SYSU_2023b</strain>
        <tissue evidence="5">Whole body</tissue>
    </source>
</reference>
<feature type="region of interest" description="Disordered" evidence="3">
    <location>
        <begin position="460"/>
        <end position="489"/>
    </location>
</feature>
<dbReference type="GO" id="GO:0003723">
    <property type="term" value="F:RNA binding"/>
    <property type="evidence" value="ECO:0007669"/>
    <property type="project" value="UniProtKB-UniRule"/>
</dbReference>
<feature type="compositionally biased region" description="Polar residues" evidence="3">
    <location>
        <begin position="124"/>
        <end position="134"/>
    </location>
</feature>
<feature type="region of interest" description="Disordered" evidence="3">
    <location>
        <begin position="185"/>
        <end position="227"/>
    </location>
</feature>
<feature type="compositionally biased region" description="Basic and acidic residues" evidence="3">
    <location>
        <begin position="135"/>
        <end position="156"/>
    </location>
</feature>
<organism evidence="5 6">
    <name type="scientific">Henosepilachna vigintioctopunctata</name>
    <dbReference type="NCBI Taxonomy" id="420089"/>
    <lineage>
        <taxon>Eukaryota</taxon>
        <taxon>Metazoa</taxon>
        <taxon>Ecdysozoa</taxon>
        <taxon>Arthropoda</taxon>
        <taxon>Hexapoda</taxon>
        <taxon>Insecta</taxon>
        <taxon>Pterygota</taxon>
        <taxon>Neoptera</taxon>
        <taxon>Endopterygota</taxon>
        <taxon>Coleoptera</taxon>
        <taxon>Polyphaga</taxon>
        <taxon>Cucujiformia</taxon>
        <taxon>Coccinelloidea</taxon>
        <taxon>Coccinellidae</taxon>
        <taxon>Epilachninae</taxon>
        <taxon>Epilachnini</taxon>
        <taxon>Henosepilachna</taxon>
    </lineage>
</organism>
<name>A0AAW1TYP6_9CUCU</name>
<evidence type="ECO:0000313" key="5">
    <source>
        <dbReference type="EMBL" id="KAK9876716.1"/>
    </source>
</evidence>
<dbReference type="InterPro" id="IPR012677">
    <property type="entry name" value="Nucleotide-bd_a/b_plait_sf"/>
</dbReference>
<dbReference type="InterPro" id="IPR000504">
    <property type="entry name" value="RRM_dom"/>
</dbReference>
<dbReference type="Proteomes" id="UP001431783">
    <property type="component" value="Unassembled WGS sequence"/>
</dbReference>
<dbReference type="Gene3D" id="3.30.70.330">
    <property type="match status" value="1"/>
</dbReference>
<evidence type="ECO:0000256" key="3">
    <source>
        <dbReference type="SAM" id="MobiDB-lite"/>
    </source>
</evidence>
<evidence type="ECO:0000259" key="4">
    <source>
        <dbReference type="PROSITE" id="PS50102"/>
    </source>
</evidence>
<evidence type="ECO:0000313" key="6">
    <source>
        <dbReference type="Proteomes" id="UP001431783"/>
    </source>
</evidence>
<dbReference type="Gene3D" id="3.40.50.800">
    <property type="entry name" value="Anticodon-binding domain"/>
    <property type="match status" value="1"/>
</dbReference>
<feature type="compositionally biased region" description="Polar residues" evidence="3">
    <location>
        <begin position="185"/>
        <end position="200"/>
    </location>
</feature>
<dbReference type="InterPro" id="IPR036621">
    <property type="entry name" value="Anticodon-bd_dom_sf"/>
</dbReference>
<keyword evidence="6" id="KW-1185">Reference proteome</keyword>
<dbReference type="EMBL" id="JARQZJ010000038">
    <property type="protein sequence ID" value="KAK9876716.1"/>
    <property type="molecule type" value="Genomic_DNA"/>
</dbReference>
<accession>A0AAW1TYP6</accession>
<feature type="domain" description="RRM" evidence="4">
    <location>
        <begin position="17"/>
        <end position="87"/>
    </location>
</feature>
<dbReference type="SMART" id="SM00360">
    <property type="entry name" value="RRM"/>
    <property type="match status" value="1"/>
</dbReference>
<gene>
    <name evidence="5" type="ORF">WA026_014955</name>
</gene>
<dbReference type="PANTHER" id="PTHR23295:SF6">
    <property type="entry name" value="NEOSIN, ISOFORM A"/>
    <property type="match status" value="1"/>
</dbReference>
<dbReference type="AlphaFoldDB" id="A0AAW1TYP6"/>
<dbReference type="Pfam" id="PF00076">
    <property type="entry name" value="RRM_1"/>
    <property type="match status" value="1"/>
</dbReference>